<dbReference type="PANTHER" id="PTHR24148">
    <property type="entry name" value="ANKYRIN REPEAT DOMAIN-CONTAINING PROTEIN 39 HOMOLOG-RELATED"/>
    <property type="match status" value="1"/>
</dbReference>
<evidence type="ECO:0008006" key="3">
    <source>
        <dbReference type="Google" id="ProtNLM"/>
    </source>
</evidence>
<dbReference type="AlphaFoldDB" id="A0A4Q4PYT1"/>
<dbReference type="EMBL" id="PEJP01000086">
    <property type="protein sequence ID" value="RYO28787.1"/>
    <property type="molecule type" value="Genomic_DNA"/>
</dbReference>
<evidence type="ECO:0000313" key="1">
    <source>
        <dbReference type="EMBL" id="RYO28787.1"/>
    </source>
</evidence>
<gene>
    <name evidence="1" type="ORF">AA0113_g12142</name>
</gene>
<dbReference type="Proteomes" id="UP000293823">
    <property type="component" value="Unassembled WGS sequence"/>
</dbReference>
<dbReference type="PANTHER" id="PTHR24148:SF64">
    <property type="entry name" value="HETEROKARYON INCOMPATIBILITY DOMAIN-CONTAINING PROTEIN"/>
    <property type="match status" value="1"/>
</dbReference>
<reference evidence="2" key="1">
    <citation type="journal article" date="2019" name="bioRxiv">
        <title>Genomics, evolutionary history and diagnostics of the Alternaria alternata species group including apple and Asian pear pathotypes.</title>
        <authorList>
            <person name="Armitage A.D."/>
            <person name="Cockerton H.M."/>
            <person name="Sreenivasaprasad S."/>
            <person name="Woodhall J.W."/>
            <person name="Lane C.R."/>
            <person name="Harrison R.J."/>
            <person name="Clarkson J.P."/>
        </authorList>
    </citation>
    <scope>NUCLEOTIDE SEQUENCE [LARGE SCALE GENOMIC DNA]</scope>
    <source>
        <strain evidence="2">RGR 97.0016</strain>
    </source>
</reference>
<name>A0A4Q4PYT1_9PLEO</name>
<protein>
    <recommendedName>
        <fullName evidence="3">Heterokaryon incompatibility domain-containing protein</fullName>
    </recommendedName>
</protein>
<keyword evidence="2" id="KW-1185">Reference proteome</keyword>
<proteinExistence type="predicted"/>
<accession>A0A4Q4PYT1</accession>
<evidence type="ECO:0000313" key="2">
    <source>
        <dbReference type="Proteomes" id="UP000293823"/>
    </source>
</evidence>
<dbReference type="OrthoDB" id="2157530at2759"/>
<organism evidence="1 2">
    <name type="scientific">Alternaria arborescens</name>
    <dbReference type="NCBI Taxonomy" id="156630"/>
    <lineage>
        <taxon>Eukaryota</taxon>
        <taxon>Fungi</taxon>
        <taxon>Dikarya</taxon>
        <taxon>Ascomycota</taxon>
        <taxon>Pezizomycotina</taxon>
        <taxon>Dothideomycetes</taxon>
        <taxon>Pleosporomycetidae</taxon>
        <taxon>Pleosporales</taxon>
        <taxon>Pleosporineae</taxon>
        <taxon>Pleosporaceae</taxon>
        <taxon>Alternaria</taxon>
        <taxon>Alternaria sect. Alternaria</taxon>
    </lineage>
</organism>
<comment type="caution">
    <text evidence="1">The sequence shown here is derived from an EMBL/GenBank/DDBJ whole genome shotgun (WGS) entry which is preliminary data.</text>
</comment>
<sequence length="367" mass="41379">MEIREVELGEFADNILQAAGESARNRTFGRLFMLFTMRGVTDPRDTIFAMFNILSEIQGCTTGDLIDYSLSPRKVYLNATQLWARSSQLRRVSNGLSKETELGRSATEISFFDFVVDFEFNEKLNLPSWVPSWRGTSGAFYENPNFCAATRAKPYLNPPDPVLFDDDEIPLLVRGIKLFTVSMLSPVTADGELSILEHRKMLSQFVDPYPTTEETFAEVYESTLDLDASQSICEGNRPCKFWDVICKQPAALPQNTTKDMTGSCVGPFQESWPIALRPGLFDSKTFKGFTKKRNLFISQDGFLGLGPPRLKMGDIVCLLFGGAMPYALRKLESERYEFLGYCLVYGIMSGEALESMPKDRIENFIMV</sequence>
<dbReference type="Pfam" id="PF26639">
    <property type="entry name" value="Het-6_barrel"/>
    <property type="match status" value="1"/>
</dbReference>
<dbReference type="InterPro" id="IPR052895">
    <property type="entry name" value="HetReg/Transcr_Mod"/>
</dbReference>